<dbReference type="EMBL" id="AQHR01000085">
    <property type="protein sequence ID" value="EON76475.1"/>
    <property type="molecule type" value="Genomic_DNA"/>
</dbReference>
<comment type="caution">
    <text evidence="1">The sequence shown here is derived from an EMBL/GenBank/DDBJ whole genome shotgun (WGS) entry which is preliminary data.</text>
</comment>
<keyword evidence="2" id="KW-1185">Reference proteome</keyword>
<sequence length="44" mass="4982">MVKLSKFVLKKIDWFKKCGGSAKCFCGMNFFMKVGFKTEGQLVA</sequence>
<evidence type="ECO:0000313" key="2">
    <source>
        <dbReference type="Proteomes" id="UP000013909"/>
    </source>
</evidence>
<dbReference type="AlphaFoldDB" id="R7ZQT1"/>
<organism evidence="1 2">
    <name type="scientific">Lunatimonas lonarensis</name>
    <dbReference type="NCBI Taxonomy" id="1232681"/>
    <lineage>
        <taxon>Bacteria</taxon>
        <taxon>Pseudomonadati</taxon>
        <taxon>Bacteroidota</taxon>
        <taxon>Cytophagia</taxon>
        <taxon>Cytophagales</taxon>
        <taxon>Cyclobacteriaceae</taxon>
    </lineage>
</organism>
<gene>
    <name evidence="1" type="ORF">ADIS_2925</name>
</gene>
<name>R7ZQT1_9BACT</name>
<accession>R7ZQT1</accession>
<evidence type="ECO:0000313" key="1">
    <source>
        <dbReference type="EMBL" id="EON76475.1"/>
    </source>
</evidence>
<protein>
    <submittedName>
        <fullName evidence="1">Uncharacterized protein</fullName>
    </submittedName>
</protein>
<dbReference type="Proteomes" id="UP000013909">
    <property type="component" value="Unassembled WGS sequence"/>
</dbReference>
<reference evidence="1 2" key="1">
    <citation type="submission" date="2013-02" db="EMBL/GenBank/DDBJ databases">
        <title>A novel strain isolated from Lonar lake, Maharashtra, India.</title>
        <authorList>
            <person name="Singh A."/>
        </authorList>
    </citation>
    <scope>NUCLEOTIDE SEQUENCE [LARGE SCALE GENOMIC DNA]</scope>
    <source>
        <strain evidence="1 2">AK24</strain>
    </source>
</reference>
<dbReference type="STRING" id="1232681.ADIS_2925"/>
<proteinExistence type="predicted"/>